<feature type="domain" description="Peptidase M48" evidence="9">
    <location>
        <begin position="70"/>
        <end position="254"/>
    </location>
</feature>
<dbReference type="GO" id="GO:0016020">
    <property type="term" value="C:membrane"/>
    <property type="evidence" value="ECO:0007669"/>
    <property type="project" value="TreeGrafter"/>
</dbReference>
<dbReference type="PANTHER" id="PTHR22726:SF1">
    <property type="entry name" value="METALLOENDOPEPTIDASE OMA1, MITOCHONDRIAL"/>
    <property type="match status" value="1"/>
</dbReference>
<reference evidence="10 11" key="1">
    <citation type="submission" date="2020-08" db="EMBL/GenBank/DDBJ databases">
        <authorList>
            <person name="Liu G."/>
            <person name="Sun C."/>
        </authorList>
    </citation>
    <scope>NUCLEOTIDE SEQUENCE [LARGE SCALE GENOMIC DNA]</scope>
    <source>
        <strain evidence="10 11">OT19</strain>
    </source>
</reference>
<evidence type="ECO:0000259" key="9">
    <source>
        <dbReference type="Pfam" id="PF01435"/>
    </source>
</evidence>
<dbReference type="CDD" id="cd07324">
    <property type="entry name" value="M48C_Oma1-like"/>
    <property type="match status" value="1"/>
</dbReference>
<evidence type="ECO:0000256" key="6">
    <source>
        <dbReference type="ARBA" id="ARBA00023049"/>
    </source>
</evidence>
<dbReference type="Proteomes" id="UP000515297">
    <property type="component" value="Chromosome"/>
</dbReference>
<dbReference type="GO" id="GO:0004222">
    <property type="term" value="F:metalloendopeptidase activity"/>
    <property type="evidence" value="ECO:0007669"/>
    <property type="project" value="InterPro"/>
</dbReference>
<dbReference type="Gene3D" id="1.25.40.10">
    <property type="entry name" value="Tetratricopeptide repeat domain"/>
    <property type="match status" value="1"/>
</dbReference>
<evidence type="ECO:0000256" key="2">
    <source>
        <dbReference type="ARBA" id="ARBA00022670"/>
    </source>
</evidence>
<protein>
    <submittedName>
        <fullName evidence="10">M48 family metalloprotease</fullName>
    </submittedName>
</protein>
<evidence type="ECO:0000256" key="4">
    <source>
        <dbReference type="ARBA" id="ARBA00022801"/>
    </source>
</evidence>
<evidence type="ECO:0000256" key="7">
    <source>
        <dbReference type="SAM" id="MobiDB-lite"/>
    </source>
</evidence>
<dbReference type="InterPro" id="IPR011990">
    <property type="entry name" value="TPR-like_helical_dom_sf"/>
</dbReference>
<evidence type="ECO:0000313" key="10">
    <source>
        <dbReference type="EMBL" id="QNE05654.1"/>
    </source>
</evidence>
<evidence type="ECO:0000256" key="3">
    <source>
        <dbReference type="ARBA" id="ARBA00022723"/>
    </source>
</evidence>
<accession>A0A7G6VV89</accession>
<dbReference type="Gene3D" id="3.30.2010.10">
    <property type="entry name" value="Metalloproteases ('zincins'), catalytic domain"/>
    <property type="match status" value="1"/>
</dbReference>
<feature type="transmembrane region" description="Helical" evidence="8">
    <location>
        <begin position="26"/>
        <end position="49"/>
    </location>
</feature>
<keyword evidence="8" id="KW-0472">Membrane</keyword>
<keyword evidence="6 10" id="KW-0482">Metalloprotease</keyword>
<keyword evidence="2 10" id="KW-0645">Protease</keyword>
<evidence type="ECO:0000256" key="8">
    <source>
        <dbReference type="SAM" id="Phobius"/>
    </source>
</evidence>
<dbReference type="GO" id="GO:0051603">
    <property type="term" value="P:proteolysis involved in protein catabolic process"/>
    <property type="evidence" value="ECO:0007669"/>
    <property type="project" value="TreeGrafter"/>
</dbReference>
<keyword evidence="8" id="KW-1133">Transmembrane helix</keyword>
<dbReference type="InterPro" id="IPR051156">
    <property type="entry name" value="Mito/Outer_Membr_Metalloprot"/>
</dbReference>
<dbReference type="AlphaFoldDB" id="A0A7G6VV89"/>
<keyword evidence="5" id="KW-0862">Zinc</keyword>
<dbReference type="EMBL" id="CP060052">
    <property type="protein sequence ID" value="QNE05654.1"/>
    <property type="molecule type" value="Genomic_DNA"/>
</dbReference>
<comment type="cofactor">
    <cofactor evidence="1">
        <name>Zn(2+)</name>
        <dbReference type="ChEBI" id="CHEBI:29105"/>
    </cofactor>
</comment>
<dbReference type="Pfam" id="PF13432">
    <property type="entry name" value="TPR_16"/>
    <property type="match status" value="2"/>
</dbReference>
<evidence type="ECO:0000256" key="1">
    <source>
        <dbReference type="ARBA" id="ARBA00001947"/>
    </source>
</evidence>
<evidence type="ECO:0000256" key="5">
    <source>
        <dbReference type="ARBA" id="ARBA00022833"/>
    </source>
</evidence>
<evidence type="ECO:0000313" key="11">
    <source>
        <dbReference type="Proteomes" id="UP000515297"/>
    </source>
</evidence>
<organism evidence="10 11">
    <name type="scientific">Croceicoccus marinus</name>
    <dbReference type="NCBI Taxonomy" id="450378"/>
    <lineage>
        <taxon>Bacteria</taxon>
        <taxon>Pseudomonadati</taxon>
        <taxon>Pseudomonadota</taxon>
        <taxon>Alphaproteobacteria</taxon>
        <taxon>Sphingomonadales</taxon>
        <taxon>Erythrobacteraceae</taxon>
        <taxon>Croceicoccus</taxon>
    </lineage>
</organism>
<proteinExistence type="predicted"/>
<dbReference type="Pfam" id="PF01435">
    <property type="entry name" value="Peptidase_M48"/>
    <property type="match status" value="1"/>
</dbReference>
<dbReference type="GO" id="GO:0046872">
    <property type="term" value="F:metal ion binding"/>
    <property type="evidence" value="ECO:0007669"/>
    <property type="project" value="UniProtKB-KW"/>
</dbReference>
<dbReference type="PANTHER" id="PTHR22726">
    <property type="entry name" value="METALLOENDOPEPTIDASE OMA1"/>
    <property type="match status" value="1"/>
</dbReference>
<dbReference type="SUPFAM" id="SSF48452">
    <property type="entry name" value="TPR-like"/>
    <property type="match status" value="1"/>
</dbReference>
<keyword evidence="3" id="KW-0479">Metal-binding</keyword>
<feature type="region of interest" description="Disordered" evidence="7">
    <location>
        <begin position="1"/>
        <end position="21"/>
    </location>
</feature>
<dbReference type="InterPro" id="IPR001915">
    <property type="entry name" value="Peptidase_M48"/>
</dbReference>
<keyword evidence="4" id="KW-0378">Hydrolase</keyword>
<name>A0A7G6VV89_9SPHN</name>
<keyword evidence="8" id="KW-0812">Transmembrane</keyword>
<gene>
    <name evidence="10" type="ORF">H4O24_02875</name>
</gene>
<sequence length="482" mass="51750">MHPTISPDSARIGPARPGRKRPDAGALLRLAARACVWLAAMLALALFAARPAMAQSILRDAETEELFKDMSAPLIEAAGLEPGNVDIVMVGENSVNAFVAGGQAVYIHAGLIGEADNALQVQGVIAHELGHITGGHVIGIGDGAAAATNISILSLLLGVAAAAAGGGAAGMGVMAAGQQAAMGKFLAFTRGQESAADLAGAQYLAGAGMSGRGSIEFFEKLQQLEHRAGYFARSEDTFYRTHPLSRDRIQTLEHVYMRDPAWNRPNDADIEARFRRVKAKLYGYLADPKDTLNHYPVSDTSVPARYARAYAYHKEARVDAALREVDALIAAAPQDPYFLELRGQVLLEAGRPDEALASLREAVEITRFQPLIATMLGHALIATEDKDHYEEAERVLRAAVARDRLNPTAWYLLGRIYDAQGDMPRARLASAEKQIMTGDPGAALQNAQAASASLPESTPDWLRANDIAMEARAQIEDRSKRR</sequence>